<dbReference type="AlphaFoldDB" id="A0A3E0I9B7"/>
<dbReference type="OrthoDB" id="9807855at2"/>
<keyword evidence="2" id="KW-1185">Reference proteome</keyword>
<dbReference type="InterPro" id="IPR024530">
    <property type="entry name" value="QSregVF_b"/>
</dbReference>
<protein>
    <submittedName>
        <fullName evidence="1">Uncharacterized protein</fullName>
    </submittedName>
</protein>
<name>A0A3E0I9B7_9FLAO</name>
<evidence type="ECO:0000313" key="2">
    <source>
        <dbReference type="Proteomes" id="UP000256884"/>
    </source>
</evidence>
<proteinExistence type="predicted"/>
<sequence length="73" mass="8611">MIPDKQFLIDTANMKMPFGKYKGTYLIDIPEYYIVWYKNKGFPQGKLGTMMSLVHELQLNGLEDILRKIRRIS</sequence>
<dbReference type="Pfam" id="PF12843">
    <property type="entry name" value="QSregVF_b"/>
    <property type="match status" value="1"/>
</dbReference>
<accession>A0A3E0I9B7</accession>
<gene>
    <name evidence="1" type="ORF">C7448_102260</name>
</gene>
<dbReference type="EMBL" id="QUNS01000002">
    <property type="protein sequence ID" value="REH54735.1"/>
    <property type="molecule type" value="Genomic_DNA"/>
</dbReference>
<dbReference type="RefSeq" id="WP_115900387.1">
    <property type="nucleotide sequence ID" value="NZ_QUNS01000002.1"/>
</dbReference>
<organism evidence="1 2">
    <name type="scientific">Tenacibaculum gallaicum</name>
    <dbReference type="NCBI Taxonomy" id="561505"/>
    <lineage>
        <taxon>Bacteria</taxon>
        <taxon>Pseudomonadati</taxon>
        <taxon>Bacteroidota</taxon>
        <taxon>Flavobacteriia</taxon>
        <taxon>Flavobacteriales</taxon>
        <taxon>Flavobacteriaceae</taxon>
        <taxon>Tenacibaculum</taxon>
    </lineage>
</organism>
<comment type="caution">
    <text evidence="1">The sequence shown here is derived from an EMBL/GenBank/DDBJ whole genome shotgun (WGS) entry which is preliminary data.</text>
</comment>
<dbReference type="Proteomes" id="UP000256884">
    <property type="component" value="Unassembled WGS sequence"/>
</dbReference>
<reference evidence="1 2" key="1">
    <citation type="submission" date="2018-08" db="EMBL/GenBank/DDBJ databases">
        <title>Genomic Encyclopedia of Type Strains, Phase IV (KMG-IV): sequencing the most valuable type-strain genomes for metagenomic binning, comparative biology and taxonomic classification.</title>
        <authorList>
            <person name="Goeker M."/>
        </authorList>
    </citation>
    <scope>NUCLEOTIDE SEQUENCE [LARGE SCALE GENOMIC DNA]</scope>
    <source>
        <strain evidence="1 2">DSM 18841</strain>
    </source>
</reference>
<evidence type="ECO:0000313" key="1">
    <source>
        <dbReference type="EMBL" id="REH54735.1"/>
    </source>
</evidence>